<reference evidence="2 3" key="1">
    <citation type="journal article" date="2022" name="Nat. Ecol. Evol.">
        <title>A masculinizing supergene underlies an exaggerated male reproductive morph in a spider.</title>
        <authorList>
            <person name="Hendrickx F."/>
            <person name="De Corte Z."/>
            <person name="Sonet G."/>
            <person name="Van Belleghem S.M."/>
            <person name="Kostlbacher S."/>
            <person name="Vangestel C."/>
        </authorList>
    </citation>
    <scope>NUCLEOTIDE SEQUENCE [LARGE SCALE GENOMIC DNA]</scope>
    <source>
        <strain evidence="2">W744_W776</strain>
    </source>
</reference>
<dbReference type="Proteomes" id="UP000827092">
    <property type="component" value="Unassembled WGS sequence"/>
</dbReference>
<gene>
    <name evidence="2" type="ORF">JTE90_010928</name>
</gene>
<evidence type="ECO:0000313" key="2">
    <source>
        <dbReference type="EMBL" id="KAG8170368.1"/>
    </source>
</evidence>
<dbReference type="AlphaFoldDB" id="A0AAV6TEX5"/>
<organism evidence="2 3">
    <name type="scientific">Oedothorax gibbosus</name>
    <dbReference type="NCBI Taxonomy" id="931172"/>
    <lineage>
        <taxon>Eukaryota</taxon>
        <taxon>Metazoa</taxon>
        <taxon>Ecdysozoa</taxon>
        <taxon>Arthropoda</taxon>
        <taxon>Chelicerata</taxon>
        <taxon>Arachnida</taxon>
        <taxon>Araneae</taxon>
        <taxon>Araneomorphae</taxon>
        <taxon>Entelegynae</taxon>
        <taxon>Araneoidea</taxon>
        <taxon>Linyphiidae</taxon>
        <taxon>Erigoninae</taxon>
        <taxon>Oedothorax</taxon>
    </lineage>
</organism>
<comment type="caution">
    <text evidence="2">The sequence shown here is derived from an EMBL/GenBank/DDBJ whole genome shotgun (WGS) entry which is preliminary data.</text>
</comment>
<sequence length="538" mass="60258">MDIVFNFFLFCRAANIWREGDGQNNWRRLKKLNIMLYALGQRMQGQQKITDLITRTGGGIEGLIRIFNNTRSIHKPPFCLSAHRIYDMVAVFGGIKFNDVPRSFIKCGVSLRYIIHMRLKSATAMELVTTYWTLINAINETLPIAEQNDINEAEHLFHQLLLQKNSAFSNTTNKTGNVFGHLIVPNVIDEVMAAKPETRSASKSDTLLQKIKNSADYKKFNKSDNPRSCEVLEVWVGTLESDPDLVDTKDKVVDLLNWMSTIRDQRLGYGLQNLMTGLYLDPILDNLVNLKKKVAFLIGENDKLNSMNTQLRAENDLNTSSEERQELRLLSAENAKLMDQNQELLFRVQTFESKENAMTEIKKDFETHLGKVTGPLVKAVNEKVAELKGLTESTFAKITEQETKVLAQYKTFIGEVNSNRAVEKDLVKKIQDREKVLMDKFDKLVTSGIPEPPWVSSLMKHFTSAGDGSPSLVMEPPAEPAWASALMSKVSALEEGHLAPSLPNDSPVGVAPKPTSSLSSGGDPYSGLEFIALMDKGD</sequence>
<evidence type="ECO:0000256" key="1">
    <source>
        <dbReference type="SAM" id="MobiDB-lite"/>
    </source>
</evidence>
<proteinExistence type="predicted"/>
<feature type="non-terminal residue" evidence="2">
    <location>
        <position position="538"/>
    </location>
</feature>
<evidence type="ECO:0000313" key="3">
    <source>
        <dbReference type="Proteomes" id="UP000827092"/>
    </source>
</evidence>
<name>A0AAV6TEX5_9ARAC</name>
<feature type="region of interest" description="Disordered" evidence="1">
    <location>
        <begin position="497"/>
        <end position="527"/>
    </location>
</feature>
<keyword evidence="3" id="KW-1185">Reference proteome</keyword>
<accession>A0AAV6TEX5</accession>
<protein>
    <submittedName>
        <fullName evidence="2">Uncharacterized protein</fullName>
    </submittedName>
</protein>
<dbReference type="EMBL" id="JAFNEN010005603">
    <property type="protein sequence ID" value="KAG8170368.1"/>
    <property type="molecule type" value="Genomic_DNA"/>
</dbReference>